<dbReference type="InterPro" id="IPR017819">
    <property type="entry name" value="Plasmid_partition_RepB"/>
</dbReference>
<feature type="region of interest" description="Disordered" evidence="2">
    <location>
        <begin position="1"/>
        <end position="42"/>
    </location>
</feature>
<comment type="similarity">
    <text evidence="1">Belongs to the ParB family.</text>
</comment>
<dbReference type="CDD" id="cd16405">
    <property type="entry name" value="RepB_like_N"/>
    <property type="match status" value="1"/>
</dbReference>
<accession>A0A6L6VMA8</accession>
<dbReference type="Gene3D" id="3.90.1530.30">
    <property type="match status" value="1"/>
</dbReference>
<dbReference type="Proteomes" id="UP000477951">
    <property type="component" value="Unassembled WGS sequence"/>
</dbReference>
<proteinExistence type="inferred from homology"/>
<dbReference type="InterPro" id="IPR003115">
    <property type="entry name" value="ParB_N"/>
</dbReference>
<protein>
    <submittedName>
        <fullName evidence="4">Plasmid partitioning protein RepB</fullName>
    </submittedName>
</protein>
<dbReference type="NCBIfam" id="TIGR00180">
    <property type="entry name" value="parB_part"/>
    <property type="match status" value="1"/>
</dbReference>
<dbReference type="SUPFAM" id="SSF110849">
    <property type="entry name" value="ParB/Sulfiredoxin"/>
    <property type="match status" value="1"/>
</dbReference>
<dbReference type="InterPro" id="IPR011111">
    <property type="entry name" value="Plasmid_RepB"/>
</dbReference>
<dbReference type="InterPro" id="IPR037972">
    <property type="entry name" value="RepB_N"/>
</dbReference>
<dbReference type="NCBIfam" id="TIGR03454">
    <property type="entry name" value="partition_RepB"/>
    <property type="match status" value="1"/>
</dbReference>
<dbReference type="Gene3D" id="1.10.10.2830">
    <property type="match status" value="1"/>
</dbReference>
<name>A0A6L6VMA8_AGRVI</name>
<comment type="caution">
    <text evidence="4">The sequence shown here is derived from an EMBL/GenBank/DDBJ whole genome shotgun (WGS) entry which is preliminary data.</text>
</comment>
<dbReference type="RefSeq" id="WP_156616657.1">
    <property type="nucleotide sequence ID" value="NZ_WPHR01000054.1"/>
</dbReference>
<dbReference type="PANTHER" id="PTHR33375:SF1">
    <property type="entry name" value="CHROMOSOME-PARTITIONING PROTEIN PARB-RELATED"/>
    <property type="match status" value="1"/>
</dbReference>
<dbReference type="InterPro" id="IPR004437">
    <property type="entry name" value="ParB/RepB/Spo0J"/>
</dbReference>
<dbReference type="GO" id="GO:0005694">
    <property type="term" value="C:chromosome"/>
    <property type="evidence" value="ECO:0007669"/>
    <property type="project" value="TreeGrafter"/>
</dbReference>
<reference evidence="4 5" key="1">
    <citation type="submission" date="2019-12" db="EMBL/GenBank/DDBJ databases">
        <title>Whole-genome sequencing of Allorhizobium vitis.</title>
        <authorList>
            <person name="Gan H.M."/>
            <person name="Szegedi E."/>
            <person name="Burr T."/>
            <person name="Savka M.A."/>
        </authorList>
    </citation>
    <scope>NUCLEOTIDE SEQUENCE [LARGE SCALE GENOMIC DNA]</scope>
    <source>
        <strain evidence="4 5">CG516</strain>
    </source>
</reference>
<dbReference type="GO" id="GO:0007059">
    <property type="term" value="P:chromosome segregation"/>
    <property type="evidence" value="ECO:0007669"/>
    <property type="project" value="TreeGrafter"/>
</dbReference>
<dbReference type="InterPro" id="IPR050336">
    <property type="entry name" value="Chromosome_partition/occlusion"/>
</dbReference>
<evidence type="ECO:0000313" key="4">
    <source>
        <dbReference type="EMBL" id="MUZ76201.1"/>
    </source>
</evidence>
<dbReference type="SMART" id="SM00470">
    <property type="entry name" value="ParB"/>
    <property type="match status" value="1"/>
</dbReference>
<dbReference type="Pfam" id="PF07506">
    <property type="entry name" value="RepB"/>
    <property type="match status" value="1"/>
</dbReference>
<organism evidence="4 5">
    <name type="scientific">Agrobacterium vitis</name>
    <name type="common">Rhizobium vitis</name>
    <dbReference type="NCBI Taxonomy" id="373"/>
    <lineage>
        <taxon>Bacteria</taxon>
        <taxon>Pseudomonadati</taxon>
        <taxon>Pseudomonadota</taxon>
        <taxon>Alphaproteobacteria</taxon>
        <taxon>Hyphomicrobiales</taxon>
        <taxon>Rhizobiaceae</taxon>
        <taxon>Rhizobium/Agrobacterium group</taxon>
        <taxon>Agrobacterium</taxon>
    </lineage>
</organism>
<dbReference type="GO" id="GO:0003677">
    <property type="term" value="F:DNA binding"/>
    <property type="evidence" value="ECO:0007669"/>
    <property type="project" value="InterPro"/>
</dbReference>
<evidence type="ECO:0000313" key="5">
    <source>
        <dbReference type="Proteomes" id="UP000477951"/>
    </source>
</evidence>
<dbReference type="InterPro" id="IPR036086">
    <property type="entry name" value="ParB/Sulfiredoxin_sf"/>
</dbReference>
<dbReference type="Pfam" id="PF02195">
    <property type="entry name" value="ParB_N"/>
    <property type="match status" value="1"/>
</dbReference>
<feature type="domain" description="ParB-like N-terminal" evidence="3">
    <location>
        <begin position="81"/>
        <end position="172"/>
    </location>
</feature>
<feature type="compositionally biased region" description="Basic and acidic residues" evidence="2">
    <location>
        <begin position="1"/>
        <end position="20"/>
    </location>
</feature>
<dbReference type="PANTHER" id="PTHR33375">
    <property type="entry name" value="CHROMOSOME-PARTITIONING PROTEIN PARB-RELATED"/>
    <property type="match status" value="1"/>
</dbReference>
<sequence length="342" mass="37316">MSRKDTLKNMLSRRERDELPHGNSVEANEPGTVSEPQGAPEEKKLQHIRSGAVGAMGRSLGNIANAADQARALIAAGSAVVELDPAKIEGSFILDRLAHDGEAYERLVEAIRNTGQKSPILVRPHPTKADRYQIAFGHRRVRVLAQLGKPVKAVVQNLTDEELVIVQGQENSARADLSYVERAMFALALEAKGYDRRVIMAALSMEKTQLSRLMAVGHSLPRDLVEAVGPAPRAGRPRWVGLAEMLPVARSGVVEKVLADPKFKSSDSDARFEMIFAALSAKPARSSAESIKSEQGVKLASVERKGTKVVLQFDEKATPEFAEYVMKQLGDLHETFVASRKP</sequence>
<evidence type="ECO:0000256" key="1">
    <source>
        <dbReference type="ARBA" id="ARBA00006295"/>
    </source>
</evidence>
<dbReference type="AlphaFoldDB" id="A0A6L6VMA8"/>
<dbReference type="EMBL" id="WPHR01000054">
    <property type="protein sequence ID" value="MUZ76201.1"/>
    <property type="molecule type" value="Genomic_DNA"/>
</dbReference>
<evidence type="ECO:0000256" key="2">
    <source>
        <dbReference type="SAM" id="MobiDB-lite"/>
    </source>
</evidence>
<dbReference type="SUPFAM" id="SSF109709">
    <property type="entry name" value="KorB DNA-binding domain-like"/>
    <property type="match status" value="1"/>
</dbReference>
<gene>
    <name evidence="4" type="primary">repB</name>
    <name evidence="4" type="ORF">GOZ90_26570</name>
</gene>
<evidence type="ECO:0000259" key="3">
    <source>
        <dbReference type="SMART" id="SM00470"/>
    </source>
</evidence>